<dbReference type="Pfam" id="PF11705">
    <property type="entry name" value="RNA_pol_3_Rpc31"/>
    <property type="match status" value="1"/>
</dbReference>
<evidence type="ECO:0008006" key="7">
    <source>
        <dbReference type="Google" id="ProtNLM"/>
    </source>
</evidence>
<evidence type="ECO:0000256" key="3">
    <source>
        <dbReference type="ARBA" id="ARBA00023242"/>
    </source>
</evidence>
<dbReference type="EMBL" id="BTRK01000005">
    <property type="protein sequence ID" value="GMR53259.1"/>
    <property type="molecule type" value="Genomic_DNA"/>
</dbReference>
<name>A0AAN5D0A3_9BILA</name>
<feature type="compositionally biased region" description="Basic and acidic residues" evidence="4">
    <location>
        <begin position="146"/>
        <end position="163"/>
    </location>
</feature>
<evidence type="ECO:0000256" key="4">
    <source>
        <dbReference type="SAM" id="MobiDB-lite"/>
    </source>
</evidence>
<dbReference type="GO" id="GO:0006383">
    <property type="term" value="P:transcription by RNA polymerase III"/>
    <property type="evidence" value="ECO:0007669"/>
    <property type="project" value="InterPro"/>
</dbReference>
<gene>
    <name evidence="5" type="ORF">PMAYCL1PPCAC_23454</name>
</gene>
<evidence type="ECO:0000256" key="1">
    <source>
        <dbReference type="ARBA" id="ARBA00004123"/>
    </source>
</evidence>
<dbReference type="GO" id="GO:0005666">
    <property type="term" value="C:RNA polymerase III complex"/>
    <property type="evidence" value="ECO:0007669"/>
    <property type="project" value="TreeGrafter"/>
</dbReference>
<dbReference type="PANTHER" id="PTHR15367:SF2">
    <property type="entry name" value="DNA-DIRECTED RNA POLYMERASE III SUBUNIT"/>
    <property type="match status" value="1"/>
</dbReference>
<comment type="caution">
    <text evidence="5">The sequence shown here is derived from an EMBL/GenBank/DDBJ whole genome shotgun (WGS) entry which is preliminary data.</text>
</comment>
<feature type="compositionally biased region" description="Acidic residues" evidence="4">
    <location>
        <begin position="210"/>
        <end position="220"/>
    </location>
</feature>
<keyword evidence="6" id="KW-1185">Reference proteome</keyword>
<protein>
    <recommendedName>
        <fullName evidence="7">DNA-directed RNA polymerase III subunit</fullName>
    </recommendedName>
</protein>
<feature type="non-terminal residue" evidence="5">
    <location>
        <position position="1"/>
    </location>
</feature>
<evidence type="ECO:0000313" key="6">
    <source>
        <dbReference type="Proteomes" id="UP001328107"/>
    </source>
</evidence>
<comment type="similarity">
    <text evidence="2">Belongs to the eukaryotic RPC7 RNA polymerase subunit family.</text>
</comment>
<reference evidence="6" key="1">
    <citation type="submission" date="2022-10" db="EMBL/GenBank/DDBJ databases">
        <title>Genome assembly of Pristionchus species.</title>
        <authorList>
            <person name="Yoshida K."/>
            <person name="Sommer R.J."/>
        </authorList>
    </citation>
    <scope>NUCLEOTIDE SEQUENCE [LARGE SCALE GENOMIC DNA]</scope>
    <source>
        <strain evidence="6">RS5460</strain>
    </source>
</reference>
<dbReference type="PANTHER" id="PTHR15367">
    <property type="entry name" value="DNA-DIRECTED RNA POLYMERASE III"/>
    <property type="match status" value="1"/>
</dbReference>
<accession>A0AAN5D0A3</accession>
<organism evidence="5 6">
    <name type="scientific">Pristionchus mayeri</name>
    <dbReference type="NCBI Taxonomy" id="1317129"/>
    <lineage>
        <taxon>Eukaryota</taxon>
        <taxon>Metazoa</taxon>
        <taxon>Ecdysozoa</taxon>
        <taxon>Nematoda</taxon>
        <taxon>Chromadorea</taxon>
        <taxon>Rhabditida</taxon>
        <taxon>Rhabditina</taxon>
        <taxon>Diplogasteromorpha</taxon>
        <taxon>Diplogasteroidea</taxon>
        <taxon>Neodiplogasteridae</taxon>
        <taxon>Pristionchus</taxon>
    </lineage>
</organism>
<dbReference type="Proteomes" id="UP001328107">
    <property type="component" value="Unassembled WGS sequence"/>
</dbReference>
<feature type="compositionally biased region" description="Gly residues" evidence="4">
    <location>
        <begin position="7"/>
        <end position="16"/>
    </location>
</feature>
<evidence type="ECO:0000256" key="2">
    <source>
        <dbReference type="ARBA" id="ARBA00008352"/>
    </source>
</evidence>
<feature type="region of interest" description="Disordered" evidence="4">
    <location>
        <begin position="126"/>
        <end position="220"/>
    </location>
</feature>
<dbReference type="InterPro" id="IPR024661">
    <property type="entry name" value="RNA_pol_III_Rpc31"/>
</dbReference>
<proteinExistence type="inferred from homology"/>
<comment type="subcellular location">
    <subcellularLocation>
        <location evidence="1">Nucleus</location>
    </subcellularLocation>
</comment>
<evidence type="ECO:0000313" key="5">
    <source>
        <dbReference type="EMBL" id="GMR53259.1"/>
    </source>
</evidence>
<feature type="compositionally biased region" description="Acidic residues" evidence="4">
    <location>
        <begin position="164"/>
        <end position="177"/>
    </location>
</feature>
<sequence length="220" mass="25012">ATVSKMGRGGGRGGGAPSASRQLMGALGIQQHEMAAFMRHRASEMPMKFPQIQRSLLPLEITTDRMYMADVKAELRARFTESSFNMDEDVEKVDIKRYTDKYKRIEKERFVPDVERVPEELIDKKDLKAAKKDGKKKRKMEEGDEEMIKKKLLRLEENEKSGDEEGEDSSSDEDSEKEETAGGAVSEDDMEEDNDYIHAYFDNGEGYNDGSDDNLGDEDY</sequence>
<feature type="region of interest" description="Disordered" evidence="4">
    <location>
        <begin position="1"/>
        <end position="20"/>
    </location>
</feature>
<dbReference type="AlphaFoldDB" id="A0AAN5D0A3"/>
<keyword evidence="3" id="KW-0539">Nucleus</keyword>